<dbReference type="PANTHER" id="PTHR43390:SF1">
    <property type="entry name" value="CHLOROPLAST PROCESSING PEPTIDASE"/>
    <property type="match status" value="1"/>
</dbReference>
<evidence type="ECO:0000313" key="9">
    <source>
        <dbReference type="Proteomes" id="UP000186795"/>
    </source>
</evidence>
<dbReference type="GO" id="GO:0005886">
    <property type="term" value="C:plasma membrane"/>
    <property type="evidence" value="ECO:0007669"/>
    <property type="project" value="UniProtKB-SubCell"/>
</dbReference>
<keyword evidence="4 6" id="KW-0378">Hydrolase</keyword>
<evidence type="ECO:0000256" key="6">
    <source>
        <dbReference type="RuleBase" id="RU362042"/>
    </source>
</evidence>
<dbReference type="SUPFAM" id="SSF51306">
    <property type="entry name" value="LexA/Signal peptidase"/>
    <property type="match status" value="1"/>
</dbReference>
<dbReference type="RefSeq" id="WP_076525306.1">
    <property type="nucleotide sequence ID" value="NZ_CP048103.1"/>
</dbReference>
<dbReference type="InterPro" id="IPR019533">
    <property type="entry name" value="Peptidase_S26"/>
</dbReference>
<dbReference type="GO" id="GO:0004252">
    <property type="term" value="F:serine-type endopeptidase activity"/>
    <property type="evidence" value="ECO:0007669"/>
    <property type="project" value="InterPro"/>
</dbReference>
<gene>
    <name evidence="8" type="ORF">SAMN05421790_10793</name>
</gene>
<dbReference type="GO" id="GO:0009003">
    <property type="term" value="F:signal peptidase activity"/>
    <property type="evidence" value="ECO:0007669"/>
    <property type="project" value="UniProtKB-EC"/>
</dbReference>
<sequence>MVRRILLLLGVSIILGLIWVLLILLSPYDWYVLSGDSMEPTLQENDVMLVRLSPDSWKRGEVVLFQPEGAEWMHVKRIAACPGDQVEANKTGLYVNGRQILSSPQTPLGPLQVPEGHVFVLGDHPENSSDSRDFGPVPLEKLEARIDFVIYPFSRIAPVSSEKEEGK</sequence>
<evidence type="ECO:0000256" key="1">
    <source>
        <dbReference type="ARBA" id="ARBA00004401"/>
    </source>
</evidence>
<dbReference type="GO" id="GO:0006465">
    <property type="term" value="P:signal peptide processing"/>
    <property type="evidence" value="ECO:0007669"/>
    <property type="project" value="InterPro"/>
</dbReference>
<dbReference type="InterPro" id="IPR019756">
    <property type="entry name" value="Pept_S26A_signal_pept_1_Ser-AS"/>
</dbReference>
<evidence type="ECO:0000256" key="5">
    <source>
        <dbReference type="PIRSR" id="PIRSR600223-1"/>
    </source>
</evidence>
<dbReference type="InterPro" id="IPR000223">
    <property type="entry name" value="Pept_S26A_signal_pept_1"/>
</dbReference>
<dbReference type="PRINTS" id="PR00727">
    <property type="entry name" value="LEADERPTASE"/>
</dbReference>
<feature type="domain" description="Peptidase S26" evidence="7">
    <location>
        <begin position="11"/>
        <end position="150"/>
    </location>
</feature>
<dbReference type="AlphaFoldDB" id="A0A1N7MWC0"/>
<feature type="active site" evidence="5">
    <location>
        <position position="76"/>
    </location>
</feature>
<feature type="active site" evidence="5">
    <location>
        <position position="37"/>
    </location>
</feature>
<evidence type="ECO:0000259" key="7">
    <source>
        <dbReference type="Pfam" id="PF10502"/>
    </source>
</evidence>
<dbReference type="EMBL" id="FTOD01000007">
    <property type="protein sequence ID" value="SIS90370.1"/>
    <property type="molecule type" value="Genomic_DNA"/>
</dbReference>
<protein>
    <recommendedName>
        <fullName evidence="6">Signal peptidase I</fullName>
        <ecNumber evidence="6">3.4.21.89</ecNumber>
    </recommendedName>
</protein>
<comment type="catalytic activity">
    <reaction evidence="6">
        <text>Cleavage of hydrophobic, N-terminal signal or leader sequences from secreted and periplasmic proteins.</text>
        <dbReference type="EC" id="3.4.21.89"/>
    </reaction>
</comment>
<dbReference type="InterPro" id="IPR036286">
    <property type="entry name" value="LexA/Signal_pep-like_sf"/>
</dbReference>
<organism evidence="8 9">
    <name type="scientific">Kroppenstedtia eburnea</name>
    <dbReference type="NCBI Taxonomy" id="714067"/>
    <lineage>
        <taxon>Bacteria</taxon>
        <taxon>Bacillati</taxon>
        <taxon>Bacillota</taxon>
        <taxon>Bacilli</taxon>
        <taxon>Bacillales</taxon>
        <taxon>Thermoactinomycetaceae</taxon>
        <taxon>Kroppenstedtia</taxon>
    </lineage>
</organism>
<dbReference type="EC" id="3.4.21.89" evidence="6"/>
<comment type="similarity">
    <text evidence="2 6">Belongs to the peptidase S26 family.</text>
</comment>
<dbReference type="NCBIfam" id="TIGR02227">
    <property type="entry name" value="sigpep_I_bact"/>
    <property type="match status" value="1"/>
</dbReference>
<dbReference type="PANTHER" id="PTHR43390">
    <property type="entry name" value="SIGNAL PEPTIDASE I"/>
    <property type="match status" value="1"/>
</dbReference>
<reference evidence="9" key="1">
    <citation type="submission" date="2017-01" db="EMBL/GenBank/DDBJ databases">
        <authorList>
            <person name="Varghese N."/>
            <person name="Submissions S."/>
        </authorList>
    </citation>
    <scope>NUCLEOTIDE SEQUENCE [LARGE SCALE GENOMIC DNA]</scope>
    <source>
        <strain evidence="9">DSM 45196</strain>
    </source>
</reference>
<dbReference type="CDD" id="cd06530">
    <property type="entry name" value="S26_SPase_I"/>
    <property type="match status" value="1"/>
</dbReference>
<name>A0A1N7MWC0_9BACL</name>
<evidence type="ECO:0000313" key="8">
    <source>
        <dbReference type="EMBL" id="SIS90370.1"/>
    </source>
</evidence>
<dbReference type="Pfam" id="PF10502">
    <property type="entry name" value="Peptidase_S26"/>
    <property type="match status" value="1"/>
</dbReference>
<keyword evidence="9" id="KW-1185">Reference proteome</keyword>
<keyword evidence="3 6" id="KW-0645">Protease</keyword>
<comment type="subcellular location">
    <subcellularLocation>
        <location evidence="1">Cell membrane</location>
        <topology evidence="1">Single-pass type II membrane protein</topology>
    </subcellularLocation>
    <subcellularLocation>
        <location evidence="6">Membrane</location>
        <topology evidence="6">Single-pass type II membrane protein</topology>
    </subcellularLocation>
</comment>
<dbReference type="Proteomes" id="UP000186795">
    <property type="component" value="Unassembled WGS sequence"/>
</dbReference>
<evidence type="ECO:0000256" key="2">
    <source>
        <dbReference type="ARBA" id="ARBA00009370"/>
    </source>
</evidence>
<proteinExistence type="inferred from homology"/>
<accession>A0A1N7MWC0</accession>
<evidence type="ECO:0000256" key="4">
    <source>
        <dbReference type="ARBA" id="ARBA00022801"/>
    </source>
</evidence>
<dbReference type="Gene3D" id="2.10.109.10">
    <property type="entry name" value="Umud Fragment, subunit A"/>
    <property type="match status" value="1"/>
</dbReference>
<evidence type="ECO:0000256" key="3">
    <source>
        <dbReference type="ARBA" id="ARBA00022670"/>
    </source>
</evidence>
<dbReference type="PROSITE" id="PS00501">
    <property type="entry name" value="SPASE_I_1"/>
    <property type="match status" value="1"/>
</dbReference>